<dbReference type="PATRIC" id="fig|1125712.3.peg.827"/>
<keyword evidence="10 16" id="KW-0418">Kinase</keyword>
<feature type="binding site" evidence="16">
    <location>
        <begin position="21"/>
        <end position="28"/>
    </location>
    <ligand>
        <name>ATP</name>
        <dbReference type="ChEBI" id="CHEBI:30616"/>
    </ligand>
</feature>
<dbReference type="GO" id="GO:0005524">
    <property type="term" value="F:ATP binding"/>
    <property type="evidence" value="ECO:0007669"/>
    <property type="project" value="UniProtKB-UniRule"/>
</dbReference>
<feature type="binding site" evidence="16">
    <location>
        <position position="201"/>
    </location>
    <ligand>
        <name>substrate</name>
    </ligand>
</feature>
<evidence type="ECO:0000256" key="5">
    <source>
        <dbReference type="ARBA" id="ARBA00011738"/>
    </source>
</evidence>
<comment type="caution">
    <text evidence="16">Lacks conserved residue(s) required for the propagation of feature annotation.</text>
</comment>
<name>U2T8E1_9ACTN</name>
<sequence length="285" mass="30462">MHLMAGSAYQRGEDAVLLSVDVGNTQTTLGLFTADGACRRQWRMASRKTDTADELHERLFGYFLMLGLDLGDVTDVAIASVVPLLTREWTDMMTRILNKGDVLVVDATRDCGIAIAMPDPRQVGADRIANAVAARATYGSPVIVVDFGTATNIDVVDGRGRFRGGAIMPGLMLSAGALFSRAARLSSVSLVAPEHALGTTTEEAVQSGIVIGAAAQVEGLVARIRHELRDEDPTLGACRVVGTGGLAEEIAKATDLFDAIDPDLTIRGIRHIWQHRATKRQGRRG</sequence>
<organism evidence="17 18">
    <name type="scientific">Olsenella profusa F0195</name>
    <dbReference type="NCBI Taxonomy" id="1125712"/>
    <lineage>
        <taxon>Bacteria</taxon>
        <taxon>Bacillati</taxon>
        <taxon>Actinomycetota</taxon>
        <taxon>Coriobacteriia</taxon>
        <taxon>Coriobacteriales</taxon>
        <taxon>Atopobiaceae</taxon>
        <taxon>Olsenella</taxon>
    </lineage>
</organism>
<keyword evidence="8 16" id="KW-0808">Transferase</keyword>
<comment type="catalytic activity">
    <reaction evidence="1 16">
        <text>(R)-pantothenate + ATP = (R)-4'-phosphopantothenate + ADP + H(+)</text>
        <dbReference type="Rhea" id="RHEA:16373"/>
        <dbReference type="ChEBI" id="CHEBI:10986"/>
        <dbReference type="ChEBI" id="CHEBI:15378"/>
        <dbReference type="ChEBI" id="CHEBI:29032"/>
        <dbReference type="ChEBI" id="CHEBI:30616"/>
        <dbReference type="ChEBI" id="CHEBI:456216"/>
        <dbReference type="EC" id="2.7.1.33"/>
    </reaction>
</comment>
<evidence type="ECO:0000256" key="6">
    <source>
        <dbReference type="ARBA" id="ARBA00012102"/>
    </source>
</evidence>
<dbReference type="eggNOG" id="COG1521">
    <property type="taxonomic scope" value="Bacteria"/>
</dbReference>
<evidence type="ECO:0000256" key="11">
    <source>
        <dbReference type="ARBA" id="ARBA00022840"/>
    </source>
</evidence>
<evidence type="ECO:0000256" key="15">
    <source>
        <dbReference type="ARBA" id="ARBA00040883"/>
    </source>
</evidence>
<evidence type="ECO:0000256" key="8">
    <source>
        <dbReference type="ARBA" id="ARBA00022679"/>
    </source>
</evidence>
<dbReference type="Proteomes" id="UP000016638">
    <property type="component" value="Unassembled WGS sequence"/>
</dbReference>
<keyword evidence="7 16" id="KW-0963">Cytoplasm</keyword>
<dbReference type="GO" id="GO:0004594">
    <property type="term" value="F:pantothenate kinase activity"/>
    <property type="evidence" value="ECO:0007669"/>
    <property type="project" value="UniProtKB-UniRule"/>
</dbReference>
<dbReference type="InterPro" id="IPR004619">
    <property type="entry name" value="Type_III_PanK"/>
</dbReference>
<dbReference type="SUPFAM" id="SSF53067">
    <property type="entry name" value="Actin-like ATPase domain"/>
    <property type="match status" value="2"/>
</dbReference>
<dbReference type="STRING" id="1125712.HMPREF1316_1890"/>
<dbReference type="NCBIfam" id="TIGR00671">
    <property type="entry name" value="baf"/>
    <property type="match status" value="1"/>
</dbReference>
<evidence type="ECO:0000256" key="16">
    <source>
        <dbReference type="HAMAP-Rule" id="MF_01274"/>
    </source>
</evidence>
<evidence type="ECO:0000256" key="9">
    <source>
        <dbReference type="ARBA" id="ARBA00022741"/>
    </source>
</evidence>
<evidence type="ECO:0000256" key="3">
    <source>
        <dbReference type="ARBA" id="ARBA00004496"/>
    </source>
</evidence>
<evidence type="ECO:0000256" key="4">
    <source>
        <dbReference type="ARBA" id="ARBA00005225"/>
    </source>
</evidence>
<comment type="cofactor">
    <cofactor evidence="2">
        <name>K(+)</name>
        <dbReference type="ChEBI" id="CHEBI:29103"/>
    </cofactor>
</comment>
<comment type="caution">
    <text evidence="17">The sequence shown here is derived from an EMBL/GenBank/DDBJ whole genome shotgun (WGS) entry which is preliminary data.</text>
</comment>
<dbReference type="PANTHER" id="PTHR34265:SF1">
    <property type="entry name" value="TYPE III PANTOTHENATE KINASE"/>
    <property type="match status" value="1"/>
</dbReference>
<dbReference type="GO" id="GO:0015937">
    <property type="term" value="P:coenzyme A biosynthetic process"/>
    <property type="evidence" value="ECO:0007669"/>
    <property type="project" value="UniProtKB-UniRule"/>
</dbReference>
<evidence type="ECO:0000256" key="1">
    <source>
        <dbReference type="ARBA" id="ARBA00001206"/>
    </source>
</evidence>
<comment type="cofactor">
    <cofactor evidence="16">
        <name>NH4(+)</name>
        <dbReference type="ChEBI" id="CHEBI:28938"/>
    </cofactor>
    <cofactor evidence="16">
        <name>K(+)</name>
        <dbReference type="ChEBI" id="CHEBI:29103"/>
    </cofactor>
    <text evidence="16">A monovalent cation. Ammonium or potassium.</text>
</comment>
<comment type="similarity">
    <text evidence="14 16">Belongs to the type III pantothenate kinase family.</text>
</comment>
<comment type="pathway">
    <text evidence="4 16">Cofactor biosynthesis; coenzyme A biosynthesis; CoA from (R)-pantothenate: step 1/5.</text>
</comment>
<dbReference type="CDD" id="cd24015">
    <property type="entry name" value="ASKHA_NBD_PanK-III"/>
    <property type="match status" value="1"/>
</dbReference>
<reference evidence="17 18" key="1">
    <citation type="submission" date="2013-08" db="EMBL/GenBank/DDBJ databases">
        <authorList>
            <person name="Durkin A.S."/>
            <person name="Haft D.R."/>
            <person name="McCorrison J."/>
            <person name="Torralba M."/>
            <person name="Gillis M."/>
            <person name="Haft D.H."/>
            <person name="Methe B."/>
            <person name="Sutton G."/>
            <person name="Nelson K.E."/>
        </authorList>
    </citation>
    <scope>NUCLEOTIDE SEQUENCE [LARGE SCALE GENOMIC DNA]</scope>
    <source>
        <strain evidence="17 18">F0195</strain>
    </source>
</reference>
<comment type="subcellular location">
    <subcellularLocation>
        <location evidence="3 16">Cytoplasm</location>
    </subcellularLocation>
</comment>
<accession>U2T8E1</accession>
<dbReference type="HAMAP" id="MF_01274">
    <property type="entry name" value="Pantothen_kinase_3"/>
    <property type="match status" value="1"/>
</dbReference>
<dbReference type="GO" id="GO:0005737">
    <property type="term" value="C:cytoplasm"/>
    <property type="evidence" value="ECO:0007669"/>
    <property type="project" value="UniProtKB-SubCell"/>
</dbReference>
<dbReference type="PANTHER" id="PTHR34265">
    <property type="entry name" value="TYPE III PANTOTHENATE KINASE"/>
    <property type="match status" value="1"/>
</dbReference>
<proteinExistence type="inferred from homology"/>
<dbReference type="NCBIfam" id="NF009855">
    <property type="entry name" value="PRK13321.1"/>
    <property type="match status" value="1"/>
</dbReference>
<evidence type="ECO:0000313" key="18">
    <source>
        <dbReference type="Proteomes" id="UP000016638"/>
    </source>
</evidence>
<comment type="subunit">
    <text evidence="5 16">Homodimer.</text>
</comment>
<evidence type="ECO:0000256" key="12">
    <source>
        <dbReference type="ARBA" id="ARBA00022958"/>
    </source>
</evidence>
<keyword evidence="12 16" id="KW-0630">Potassium</keyword>
<keyword evidence="11 16" id="KW-0067">ATP-binding</keyword>
<keyword evidence="13 16" id="KW-0173">Coenzyme A biosynthesis</keyword>
<evidence type="ECO:0000256" key="14">
    <source>
        <dbReference type="ARBA" id="ARBA00038036"/>
    </source>
</evidence>
<dbReference type="AlphaFoldDB" id="U2T8E1"/>
<evidence type="ECO:0000313" key="17">
    <source>
        <dbReference type="EMBL" id="ERL09289.1"/>
    </source>
</evidence>
<feature type="binding site" evidence="16">
    <location>
        <begin position="124"/>
        <end position="127"/>
    </location>
    <ligand>
        <name>substrate</name>
    </ligand>
</feature>
<comment type="function">
    <text evidence="16">Catalyzes the phosphorylation of pantothenate (Pan), the first step in CoA biosynthesis.</text>
</comment>
<keyword evidence="18" id="KW-1185">Reference proteome</keyword>
<dbReference type="InterPro" id="IPR043129">
    <property type="entry name" value="ATPase_NBD"/>
</dbReference>
<dbReference type="UniPathway" id="UPA00241">
    <property type="reaction ID" value="UER00352"/>
</dbReference>
<evidence type="ECO:0000256" key="2">
    <source>
        <dbReference type="ARBA" id="ARBA00001958"/>
    </source>
</evidence>
<gene>
    <name evidence="16" type="primary">coaX</name>
    <name evidence="17" type="ORF">HMPREF1316_1890</name>
</gene>
<evidence type="ECO:0000256" key="7">
    <source>
        <dbReference type="ARBA" id="ARBA00022490"/>
    </source>
</evidence>
<dbReference type="GO" id="GO:0046872">
    <property type="term" value="F:metal ion binding"/>
    <property type="evidence" value="ECO:0007669"/>
    <property type="project" value="UniProtKB-KW"/>
</dbReference>
<dbReference type="Pfam" id="PF03309">
    <property type="entry name" value="Pan_kinase"/>
    <property type="match status" value="1"/>
</dbReference>
<dbReference type="EMBL" id="AWEZ01000030">
    <property type="protein sequence ID" value="ERL09289.1"/>
    <property type="molecule type" value="Genomic_DNA"/>
</dbReference>
<feature type="binding site" evidence="16">
    <location>
        <position position="149"/>
    </location>
    <ligand>
        <name>ATP</name>
        <dbReference type="ChEBI" id="CHEBI:30616"/>
    </ligand>
</feature>
<dbReference type="EC" id="2.7.1.33" evidence="6 16"/>
<evidence type="ECO:0000256" key="13">
    <source>
        <dbReference type="ARBA" id="ARBA00022993"/>
    </source>
</evidence>
<evidence type="ECO:0000256" key="10">
    <source>
        <dbReference type="ARBA" id="ARBA00022777"/>
    </source>
</evidence>
<keyword evidence="9 16" id="KW-0547">Nucleotide-binding</keyword>
<keyword evidence="16" id="KW-0479">Metal-binding</keyword>
<dbReference type="Gene3D" id="3.30.420.40">
    <property type="match status" value="2"/>
</dbReference>
<feature type="active site" description="Proton acceptor" evidence="16">
    <location>
        <position position="126"/>
    </location>
</feature>
<feature type="binding site" evidence="16">
    <location>
        <position position="146"/>
    </location>
    <ligand>
        <name>K(+)</name>
        <dbReference type="ChEBI" id="CHEBI:29103"/>
    </ligand>
</feature>
<protein>
    <recommendedName>
        <fullName evidence="15 16">Type III pantothenate kinase</fullName>
        <ecNumber evidence="6 16">2.7.1.33</ecNumber>
    </recommendedName>
    <alternativeName>
        <fullName evidence="16">PanK-III</fullName>
    </alternativeName>
    <alternativeName>
        <fullName evidence="16">Pantothenic acid kinase</fullName>
    </alternativeName>
</protein>